<feature type="domain" description="Calx-beta" evidence="8">
    <location>
        <begin position="1458"/>
        <end position="1561"/>
    </location>
</feature>
<feature type="domain" description="Calx-beta" evidence="8">
    <location>
        <begin position="1704"/>
        <end position="1808"/>
    </location>
</feature>
<dbReference type="RefSeq" id="WP_146578593.1">
    <property type="nucleotide sequence ID" value="NZ_SJPM01000006.1"/>
</dbReference>
<dbReference type="SMART" id="SM00237">
    <property type="entry name" value="Calx_beta"/>
    <property type="match status" value="6"/>
</dbReference>
<feature type="region of interest" description="Disordered" evidence="7">
    <location>
        <begin position="1"/>
        <end position="29"/>
    </location>
</feature>
<keyword evidence="3" id="KW-0732">Signal</keyword>
<evidence type="ECO:0000259" key="8">
    <source>
        <dbReference type="SMART" id="SM00237"/>
    </source>
</evidence>
<dbReference type="GO" id="GO:0016020">
    <property type="term" value="C:membrane"/>
    <property type="evidence" value="ECO:0007669"/>
    <property type="project" value="InterPro"/>
</dbReference>
<dbReference type="GO" id="GO:0007154">
    <property type="term" value="P:cell communication"/>
    <property type="evidence" value="ECO:0007669"/>
    <property type="project" value="InterPro"/>
</dbReference>
<dbReference type="SUPFAM" id="SSF141072">
    <property type="entry name" value="CalX-like"/>
    <property type="match status" value="8"/>
</dbReference>
<keyword evidence="6" id="KW-0813">Transport</keyword>
<evidence type="ECO:0000256" key="2">
    <source>
        <dbReference type="ARBA" id="ARBA00022525"/>
    </source>
</evidence>
<gene>
    <name evidence="9" type="ORF">Pla100_31690</name>
</gene>
<dbReference type="Gene3D" id="2.60.40.10">
    <property type="entry name" value="Immunoglobulins"/>
    <property type="match status" value="1"/>
</dbReference>
<dbReference type="Gene3D" id="2.60.40.2030">
    <property type="match status" value="7"/>
</dbReference>
<organism evidence="9 10">
    <name type="scientific">Neorhodopirellula pilleata</name>
    <dbReference type="NCBI Taxonomy" id="2714738"/>
    <lineage>
        <taxon>Bacteria</taxon>
        <taxon>Pseudomonadati</taxon>
        <taxon>Planctomycetota</taxon>
        <taxon>Planctomycetia</taxon>
        <taxon>Pirellulales</taxon>
        <taxon>Pirellulaceae</taxon>
        <taxon>Neorhodopirellula</taxon>
    </lineage>
</organism>
<evidence type="ECO:0000256" key="6">
    <source>
        <dbReference type="ARBA" id="ARBA00023065"/>
    </source>
</evidence>
<dbReference type="Pfam" id="PF17210">
    <property type="entry name" value="SdrD_B"/>
    <property type="match status" value="1"/>
</dbReference>
<evidence type="ECO:0000313" key="9">
    <source>
        <dbReference type="EMBL" id="TWT95528.1"/>
    </source>
</evidence>
<dbReference type="InterPro" id="IPR051171">
    <property type="entry name" value="CaCA"/>
</dbReference>
<keyword evidence="2" id="KW-0964">Secreted</keyword>
<dbReference type="OrthoDB" id="177947at2"/>
<dbReference type="InterPro" id="IPR013783">
    <property type="entry name" value="Ig-like_fold"/>
</dbReference>
<evidence type="ECO:0000256" key="1">
    <source>
        <dbReference type="ARBA" id="ARBA00004613"/>
    </source>
</evidence>
<dbReference type="GO" id="GO:0005576">
    <property type="term" value="C:extracellular region"/>
    <property type="evidence" value="ECO:0007669"/>
    <property type="project" value="UniProtKB-SubCell"/>
</dbReference>
<protein>
    <submittedName>
        <fullName evidence="9">Calx-beta domain protein</fullName>
    </submittedName>
</protein>
<dbReference type="GO" id="GO:0030001">
    <property type="term" value="P:metal ion transport"/>
    <property type="evidence" value="ECO:0007669"/>
    <property type="project" value="TreeGrafter"/>
</dbReference>
<keyword evidence="10" id="KW-1185">Reference proteome</keyword>
<feature type="domain" description="Calx-beta" evidence="8">
    <location>
        <begin position="2080"/>
        <end position="2185"/>
    </location>
</feature>
<comment type="subcellular location">
    <subcellularLocation>
        <location evidence="1">Secreted</location>
    </subcellularLocation>
</comment>
<keyword evidence="4" id="KW-0677">Repeat</keyword>
<dbReference type="EMBL" id="SJPM01000006">
    <property type="protein sequence ID" value="TWT95528.1"/>
    <property type="molecule type" value="Genomic_DNA"/>
</dbReference>
<evidence type="ECO:0000256" key="4">
    <source>
        <dbReference type="ARBA" id="ARBA00022737"/>
    </source>
</evidence>
<evidence type="ECO:0000256" key="5">
    <source>
        <dbReference type="ARBA" id="ARBA00022837"/>
    </source>
</evidence>
<evidence type="ECO:0000256" key="3">
    <source>
        <dbReference type="ARBA" id="ARBA00022729"/>
    </source>
</evidence>
<dbReference type="InterPro" id="IPR038081">
    <property type="entry name" value="CalX-like_sf"/>
</dbReference>
<dbReference type="PANTHER" id="PTHR11878:SF65">
    <property type="entry name" value="NA_CA-EXCHANGE PROTEIN, ISOFORM G"/>
    <property type="match status" value="1"/>
</dbReference>
<dbReference type="Proteomes" id="UP000316213">
    <property type="component" value="Unassembled WGS sequence"/>
</dbReference>
<dbReference type="InterPro" id="IPR003644">
    <property type="entry name" value="Calx_beta"/>
</dbReference>
<proteinExistence type="predicted"/>
<accession>A0A5C6A8A3</accession>
<dbReference type="InterPro" id="IPR033764">
    <property type="entry name" value="Sdr_B"/>
</dbReference>
<keyword evidence="5" id="KW-0106">Calcium</keyword>
<evidence type="ECO:0000256" key="7">
    <source>
        <dbReference type="SAM" id="MobiDB-lite"/>
    </source>
</evidence>
<sequence>MVFSRRFLARRRSSPRRDGRKQSGVSRKRADLQFQALESRQMLDGFGVRLAFFPTTGGSEVDSLRAGESYVMRTFVQDQRPAAGANTPSGIRQAVFDIPFDSSLLQFTGPITLGSEFQTVPGRPNSGEITPGRLDNLNGRDRVEPTGAARAEEILFFEINVTALAPGSVDLDVVNATEPNLRAEYYFPLGEVSEFDVTGDQIQIVGSGVVLTGAGNLQVAEGGAGATFQVALNRQPSQPVSFNITPQTSGRVSLSRTSLSFTPANWNTPQTVQITAVDDLVDRGMTTVTLVTSNLQSSDTAFNGVSVDDINVTVTDDDFAGITFNPSFGFVTNEDLGTATTQVTLDTQPTANVTVNFTSTDITEGIVSPNQLIFTPSNWNQPRTLTITGVNDDDVDGQQSYAIIGSIVTTDTQYNNVAVPTLSILNNDNDVIDFLVEPNAGLITGESITAGGSDTFNVRLRSRPNSNVVFNIATSDATEGTPSVSTLTFTPNNWNQTQTVTVNGVDDQMVDGPVAYQITVTPNSSSDPAYRSLPAKSVMVTNQDDDVANLIVSAPNRTFTTEGGGTATFTTRLQTPPTGTVTVNVVSSDTTEGTISPAQLTFTSTNWNQPQTITVTGANDSTIDGSVNYNVNLNSVSNSDPAYNNLSRSISLNNQDDDVPGLTFTGIDSLITNENGGTDSFTIALSAQPTANVIVRLASSNTNEVTVAPTSLTFTPANWNNAQTVTLSGVNDNTIDGDQTANITFDFSTSPDNAYRDFVRSPLTVTNQGDQARLLVQPLTGLITSEAPGNDQSDTFSVRLTRQPTTNVFVTVVSSDTGEGTPDTAQLTFTPQNFDQPQTVTVTGVNDDTTDGNQAYQVTLTTTQASDVAYRGLNPTTVMLTNLDDDVPSLVVGAANPGNTTEAGGTSQIAVRLQTQPMGTVQVTAVSNNTGEGIVSGSPLTFNATNWNQNQFITITGVNDERVDGNVSYQITLTPSSTTDAGYNSPALARMVSLTNTNDDVAALELTGIADLRTDESGSTDSFSVRLQKQPLGNVTIALASSNTNEVTVGPTTLNFTPANWNQNQTVTLTGVDDGLVVDGNRTANITFNLSQSADAGYANLSVDPLVVTNVDNDVPAVNVAAADPIVVSETGTTGTFTITLATPPTQPVTITAISQDTSEALVSPATVTFTAANFDQPQSFTVTGVDDQLVDEDVLSSIVISATSADTAYNAISIDPVRVRTLNDDVGNVRVIAADDLTTSESGTAVTFEVSLAKQPTENVSVPISVSDATELSIDVNTPLVFTPSNWNVPQTITVTGLADARVDADVVSQVQLGPTTSTDADFNNLDVAPVSVTNTNVDTAAIVVTGTDVVEGNPGGTSVLQFTIRLNGAVESGLSLNYSAIAATSGVPATPGTDFNPTSGTATFNGVDGETMTISVPIVADEIVESNEGVSLRVTNLVANGNGVELTDVSLPSIDATARILNDDTATITLAAGAAVFEGDTNGQSSITSTVSLSAAVQGGVTVEFATTDDSATIAGNDYVASNETLSLGGNDPLTRTISVSIIGDETPEPDESFNLTLSNLMATDDVIRNAITIVNSPAPLTILNDDAPRLILRNITTNNTEGDAGGSRTFRFEVELTDAVDDADGFSIPITTVNGTANAASDYTAVSSILNFSGAAEETRTIDVVISGDDVVENDETFVVRLGSITGLAQDLQVVVPTPEISATIANDDTASIRLVASETTVTEGTAGTTSTITFTATLEGDVDSGFQIGYATTDGTATVGDADYIAANGSLTFTGQSDETQTFSVVVNGDSRLETNETFAVALGELTGLSTTIAGSITRPVAPIDITILADDRATLSIQDAAAVNEGGANASNELVFAVSLSAPVDNAFSLAFATNDTGASSSATAGSDYVSTSGQLTFAANSTATQTIRVPVLGDAMVEPNEVVGMTLGDLTGLPAGLADFIDIERSVATGEIQNDDSATLSIQGPTGASEPGGPGSTTSLTYTVSLSAPVQGGVSIAYTTSDGTATSVASARDYTAASGVLTFDESGSLQRTFTVDVRGDSSIENDESFTVRLGELSNVSSGLATSITVADQPITTTIADDDSITVSFANSASTVAETDGTHEVSVVLTTTGGAILEEPLSVDVIVRSSSSAGSGDFTISTMRVTFPAGSSNGSSQVVRIVLNDEGTAEPTETIVLGLQSVGNNNGVSVGGTDHTVSVTDDPRDATISGFVWADTDGSRTKEAHEMPIAGITIRLTGTDRKGETVSRQTITDATGRYEFDNLAAGTYAVSQDQPAAFHDGIAISPATSAATVATNRISGIAVAPSQQLDGHHFTERGYRAASIPVNAFMARKSSVNTTTASSSGSSSPLDDIFANW</sequence>
<feature type="domain" description="Calx-beta" evidence="8">
    <location>
        <begin position="1581"/>
        <end position="1686"/>
    </location>
</feature>
<evidence type="ECO:0000313" key="10">
    <source>
        <dbReference type="Proteomes" id="UP000316213"/>
    </source>
</evidence>
<dbReference type="PANTHER" id="PTHR11878">
    <property type="entry name" value="SODIUM/CALCIUM EXCHANGER"/>
    <property type="match status" value="1"/>
</dbReference>
<keyword evidence="6" id="KW-0406">Ion transport</keyword>
<reference evidence="9 10" key="1">
    <citation type="submission" date="2019-02" db="EMBL/GenBank/DDBJ databases">
        <title>Deep-cultivation of Planctomycetes and their phenomic and genomic characterization uncovers novel biology.</title>
        <authorList>
            <person name="Wiegand S."/>
            <person name="Jogler M."/>
            <person name="Boedeker C."/>
            <person name="Pinto D."/>
            <person name="Vollmers J."/>
            <person name="Rivas-Marin E."/>
            <person name="Kohn T."/>
            <person name="Peeters S.H."/>
            <person name="Heuer A."/>
            <person name="Rast P."/>
            <person name="Oberbeckmann S."/>
            <person name="Bunk B."/>
            <person name="Jeske O."/>
            <person name="Meyerdierks A."/>
            <person name="Storesund J.E."/>
            <person name="Kallscheuer N."/>
            <person name="Luecker S."/>
            <person name="Lage O.M."/>
            <person name="Pohl T."/>
            <person name="Merkel B.J."/>
            <person name="Hornburger P."/>
            <person name="Mueller R.-W."/>
            <person name="Bruemmer F."/>
            <person name="Labrenz M."/>
            <person name="Spormann A.M."/>
            <person name="Op Den Camp H."/>
            <person name="Overmann J."/>
            <person name="Amann R."/>
            <person name="Jetten M.S.M."/>
            <person name="Mascher T."/>
            <person name="Medema M.H."/>
            <person name="Devos D.P."/>
            <person name="Kaster A.-K."/>
            <person name="Ovreas L."/>
            <person name="Rohde M."/>
            <person name="Galperin M.Y."/>
            <person name="Jogler C."/>
        </authorList>
    </citation>
    <scope>NUCLEOTIDE SEQUENCE [LARGE SCALE GENOMIC DNA]</scope>
    <source>
        <strain evidence="9 10">Pla100</strain>
    </source>
</reference>
<feature type="region of interest" description="Disordered" evidence="7">
    <location>
        <begin position="1958"/>
        <end position="1985"/>
    </location>
</feature>
<name>A0A5C6A8A3_9BACT</name>
<feature type="domain" description="Calx-beta" evidence="8">
    <location>
        <begin position="1954"/>
        <end position="2060"/>
    </location>
</feature>
<dbReference type="Pfam" id="PF03160">
    <property type="entry name" value="Calx-beta"/>
    <property type="match status" value="8"/>
</dbReference>
<comment type="caution">
    <text evidence="9">The sequence shown here is derived from an EMBL/GenBank/DDBJ whole genome shotgun (WGS) entry which is preliminary data.</text>
</comment>
<dbReference type="SUPFAM" id="SSF117074">
    <property type="entry name" value="Hypothetical protein PA1324"/>
    <property type="match status" value="1"/>
</dbReference>
<feature type="compositionally biased region" description="Polar residues" evidence="7">
    <location>
        <begin position="1958"/>
        <end position="1972"/>
    </location>
</feature>
<feature type="domain" description="Calx-beta" evidence="8">
    <location>
        <begin position="1828"/>
        <end position="1934"/>
    </location>
</feature>